<sequence>MAPARGVCSFNPEIAKDFAWAEPDPKDAHSARCKLCAKTFSIATMGRSAFVSHAAGKKHKDRVLAVSTTPSAAAVLQAANTALSDVRAGRSVTTTESDPGPAAAPSSRQSQSQSLINKYMLHDAVTKSEIVWCLQAATRIHSNRAAADCVSLFPLMFPDSEIAKKMQLHRDKIGYIVTYGVAPFLRKQLFDTFAVCDYVTIGFDEALNEVNTKKQMDLVVRFWDPVSDLVSTRYLTSVFLQSATATDLRLGIKNAIGEDLERKLLQISMDGPTVNFKMLKDYQQELKEDYGGNSMVDLGSCGLHVVHGAFKTGVNAVQWDLKEFLIGLHYLFYKSPARRGHFTKITSSEVFPIPFCFTRWIENDKAGSRAIAMLPHLKTWVDEVRREGKNNILNKGHKNFDRVARALKDRLLGPKLAFFVSSAQMIEPFFTAFQSNNPMAPLLYRELESLTVALMERVVLKNVLQKETKKPIEAKDFDLGFATKAAIREANNSRHQKIPDGDLLQFRKDCMG</sequence>
<evidence type="ECO:0000256" key="1">
    <source>
        <dbReference type="SAM" id="MobiDB-lite"/>
    </source>
</evidence>
<dbReference type="EMBL" id="JAHWGI010000382">
    <property type="protein sequence ID" value="KAK3914496.1"/>
    <property type="molecule type" value="Genomic_DNA"/>
</dbReference>
<reference evidence="2" key="2">
    <citation type="journal article" date="2023" name="BMC Genomics">
        <title>Pest status, molecular evolution, and epigenetic factors derived from the genome assembly of Frankliniella fusca, a thysanopteran phytovirus vector.</title>
        <authorList>
            <person name="Catto M.A."/>
            <person name="Labadie P.E."/>
            <person name="Jacobson A.L."/>
            <person name="Kennedy G.G."/>
            <person name="Srinivasan R."/>
            <person name="Hunt B.G."/>
        </authorList>
    </citation>
    <scope>NUCLEOTIDE SEQUENCE</scope>
    <source>
        <strain evidence="2">PL_HMW_Pooled</strain>
    </source>
</reference>
<dbReference type="Proteomes" id="UP001219518">
    <property type="component" value="Unassembled WGS sequence"/>
</dbReference>
<dbReference type="PANTHER" id="PTHR37162:SF11">
    <property type="match status" value="1"/>
</dbReference>
<feature type="region of interest" description="Disordered" evidence="1">
    <location>
        <begin position="87"/>
        <end position="111"/>
    </location>
</feature>
<accession>A0AAE1LC18</accession>
<proteinExistence type="predicted"/>
<gene>
    <name evidence="2" type="ORF">KUF71_023897</name>
</gene>
<protein>
    <submittedName>
        <fullName evidence="2">Purine nucleoside phosphorylase DeoD-type</fullName>
    </submittedName>
</protein>
<keyword evidence="3" id="KW-1185">Reference proteome</keyword>
<comment type="caution">
    <text evidence="2">The sequence shown here is derived from an EMBL/GenBank/DDBJ whole genome shotgun (WGS) entry which is preliminary data.</text>
</comment>
<organism evidence="2 3">
    <name type="scientific">Frankliniella fusca</name>
    <dbReference type="NCBI Taxonomy" id="407009"/>
    <lineage>
        <taxon>Eukaryota</taxon>
        <taxon>Metazoa</taxon>
        <taxon>Ecdysozoa</taxon>
        <taxon>Arthropoda</taxon>
        <taxon>Hexapoda</taxon>
        <taxon>Insecta</taxon>
        <taxon>Pterygota</taxon>
        <taxon>Neoptera</taxon>
        <taxon>Paraneoptera</taxon>
        <taxon>Thysanoptera</taxon>
        <taxon>Terebrantia</taxon>
        <taxon>Thripoidea</taxon>
        <taxon>Thripidae</taxon>
        <taxon>Frankliniella</taxon>
    </lineage>
</organism>
<feature type="compositionally biased region" description="Low complexity" evidence="1">
    <location>
        <begin position="99"/>
        <end position="111"/>
    </location>
</feature>
<dbReference type="PANTHER" id="PTHR37162">
    <property type="entry name" value="HAT FAMILY DIMERISATION DOMAINCONTAINING PROTEIN-RELATED"/>
    <property type="match status" value="1"/>
</dbReference>
<evidence type="ECO:0000313" key="2">
    <source>
        <dbReference type="EMBL" id="KAK3914496.1"/>
    </source>
</evidence>
<name>A0AAE1LC18_9NEOP</name>
<dbReference type="AlphaFoldDB" id="A0AAE1LC18"/>
<reference evidence="2" key="1">
    <citation type="submission" date="2021-07" db="EMBL/GenBank/DDBJ databases">
        <authorList>
            <person name="Catto M.A."/>
            <person name="Jacobson A."/>
            <person name="Kennedy G."/>
            <person name="Labadie P."/>
            <person name="Hunt B.G."/>
            <person name="Srinivasan R."/>
        </authorList>
    </citation>
    <scope>NUCLEOTIDE SEQUENCE</scope>
    <source>
        <strain evidence="2">PL_HMW_Pooled</strain>
        <tissue evidence="2">Head</tissue>
    </source>
</reference>
<evidence type="ECO:0000313" key="3">
    <source>
        <dbReference type="Proteomes" id="UP001219518"/>
    </source>
</evidence>